<evidence type="ECO:0000313" key="4">
    <source>
        <dbReference type="Proteomes" id="UP000271626"/>
    </source>
</evidence>
<proteinExistence type="predicted"/>
<evidence type="ECO:0000259" key="2">
    <source>
        <dbReference type="PROSITE" id="PS51084"/>
    </source>
</evidence>
<dbReference type="AlphaFoldDB" id="A0A3P8MAR5"/>
<protein>
    <submittedName>
        <fullName evidence="3">HIT domain</fullName>
    </submittedName>
</protein>
<evidence type="ECO:0000256" key="1">
    <source>
        <dbReference type="PROSITE-ProRule" id="PRU00464"/>
    </source>
</evidence>
<dbReference type="PROSITE" id="PS51084">
    <property type="entry name" value="HIT_2"/>
    <property type="match status" value="1"/>
</dbReference>
<dbReference type="Pfam" id="PF01230">
    <property type="entry name" value="HIT"/>
    <property type="match status" value="1"/>
</dbReference>
<feature type="short sequence motif" description="Histidine triad motif" evidence="1">
    <location>
        <begin position="99"/>
        <end position="103"/>
    </location>
</feature>
<gene>
    <name evidence="3" type="ORF">NCTC10741_00131</name>
</gene>
<reference evidence="3 4" key="1">
    <citation type="submission" date="2018-12" db="EMBL/GenBank/DDBJ databases">
        <authorList>
            <consortium name="Pathogen Informatics"/>
        </authorList>
    </citation>
    <scope>NUCLEOTIDE SEQUENCE [LARGE SCALE GENOMIC DNA]</scope>
    <source>
        <strain evidence="3 4">NCTC10741</strain>
    </source>
</reference>
<dbReference type="OrthoDB" id="9784774at2"/>
<name>A0A3P8MAR5_TSUPA</name>
<dbReference type="InterPro" id="IPR036265">
    <property type="entry name" value="HIT-like_sf"/>
</dbReference>
<dbReference type="GO" id="GO:0003824">
    <property type="term" value="F:catalytic activity"/>
    <property type="evidence" value="ECO:0007669"/>
    <property type="project" value="InterPro"/>
</dbReference>
<dbReference type="RefSeq" id="WP_126194481.1">
    <property type="nucleotide sequence ID" value="NZ_CP085954.1"/>
</dbReference>
<dbReference type="SUPFAM" id="SSF54197">
    <property type="entry name" value="HIT-like"/>
    <property type="match status" value="1"/>
</dbReference>
<evidence type="ECO:0000313" key="3">
    <source>
        <dbReference type="EMBL" id="VDR37036.1"/>
    </source>
</evidence>
<dbReference type="Gene3D" id="3.30.428.10">
    <property type="entry name" value="HIT-like"/>
    <property type="match status" value="1"/>
</dbReference>
<accession>A0A3P8MAR5</accession>
<dbReference type="InterPro" id="IPR011146">
    <property type="entry name" value="HIT-like"/>
</dbReference>
<dbReference type="EMBL" id="LR131273">
    <property type="protein sequence ID" value="VDR37036.1"/>
    <property type="molecule type" value="Genomic_DNA"/>
</dbReference>
<organism evidence="3 4">
    <name type="scientific">Tsukamurella paurometabola</name>
    <name type="common">Corynebacterium paurometabolum</name>
    <dbReference type="NCBI Taxonomy" id="2061"/>
    <lineage>
        <taxon>Bacteria</taxon>
        <taxon>Bacillati</taxon>
        <taxon>Actinomycetota</taxon>
        <taxon>Actinomycetes</taxon>
        <taxon>Mycobacteriales</taxon>
        <taxon>Tsukamurellaceae</taxon>
        <taxon>Tsukamurella</taxon>
    </lineage>
</organism>
<feature type="domain" description="HIT" evidence="2">
    <location>
        <begin position="9"/>
        <end position="111"/>
    </location>
</feature>
<sequence length="111" mass="12464">MGEYAGTDFYCDVAIPRRRQLVVTYEDEDVLAFEHTRPYWQTHLVVVPTLHVGSLLELEPGDLAAKLLLVVQDTARAVVRRAGAAAVTSNLGDYQDSKHLHFHVHAGRRLE</sequence>
<dbReference type="Proteomes" id="UP000271626">
    <property type="component" value="Chromosome"/>
</dbReference>